<dbReference type="AlphaFoldDB" id="G4MLX7"/>
<keyword evidence="2" id="KW-1185">Reference proteome</keyword>
<organism evidence="1 2">
    <name type="scientific">Pyricularia oryzae (strain 70-15 / ATCC MYA-4617 / FGSC 8958)</name>
    <name type="common">Rice blast fungus</name>
    <name type="synonym">Magnaporthe oryzae</name>
    <dbReference type="NCBI Taxonomy" id="242507"/>
    <lineage>
        <taxon>Eukaryota</taxon>
        <taxon>Fungi</taxon>
        <taxon>Dikarya</taxon>
        <taxon>Ascomycota</taxon>
        <taxon>Pezizomycotina</taxon>
        <taxon>Sordariomycetes</taxon>
        <taxon>Sordariomycetidae</taxon>
        <taxon>Magnaporthales</taxon>
        <taxon>Pyriculariaceae</taxon>
        <taxon>Pyricularia</taxon>
    </lineage>
</organism>
<reference key="2">
    <citation type="submission" date="2011-05" db="EMBL/GenBank/DDBJ databases">
        <title>The Genome Sequence of Magnaporthe oryzae 70-15.</title>
        <authorList>
            <consortium name="The Broad Institute Genome Sequencing Platform"/>
            <person name="Ma L.-J."/>
            <person name="Dead R."/>
            <person name="Young S.K."/>
            <person name="Zeng Q."/>
            <person name="Gargeya S."/>
            <person name="Fitzgerald M."/>
            <person name="Haas B."/>
            <person name="Abouelleil A."/>
            <person name="Alvarado L."/>
            <person name="Arachchi H.M."/>
            <person name="Berlin A."/>
            <person name="Brown A."/>
            <person name="Chapman S.B."/>
            <person name="Chen Z."/>
            <person name="Dunbar C."/>
            <person name="Freedman E."/>
            <person name="Gearin G."/>
            <person name="Gellesch M."/>
            <person name="Goldberg J."/>
            <person name="Griggs A."/>
            <person name="Gujja S."/>
            <person name="Heiman D."/>
            <person name="Howarth C."/>
            <person name="Larson L."/>
            <person name="Lui A."/>
            <person name="MacDonald P.J.P."/>
            <person name="Mehta T."/>
            <person name="Montmayeur A."/>
            <person name="Murphy C."/>
            <person name="Neiman D."/>
            <person name="Pearson M."/>
            <person name="Priest M."/>
            <person name="Roberts A."/>
            <person name="Saif S."/>
            <person name="Shea T."/>
            <person name="Shenoy N."/>
            <person name="Sisk P."/>
            <person name="Stolte C."/>
            <person name="Sykes S."/>
            <person name="Yandava C."/>
            <person name="Wortman J."/>
            <person name="Nusbaum C."/>
            <person name="Birren B."/>
        </authorList>
    </citation>
    <scope>NUCLEOTIDE SEQUENCE</scope>
    <source>
        <strain>70-15</strain>
    </source>
</reference>
<proteinExistence type="predicted"/>
<dbReference type="GeneID" id="12986952"/>
<dbReference type="VEuPathDB" id="FungiDB:MGG_16576"/>
<dbReference type="RefSeq" id="XP_003711156.1">
    <property type="nucleotide sequence ID" value="XM_003711108.1"/>
</dbReference>
<dbReference type="InParanoid" id="G4MLX7"/>
<evidence type="ECO:0000313" key="1">
    <source>
        <dbReference type="EMBL" id="EHA58544.1"/>
    </source>
</evidence>
<dbReference type="KEGG" id="mgr:MGG_16576"/>
<reference evidence="1 2" key="1">
    <citation type="journal article" date="2005" name="Nature">
        <title>The genome sequence of the rice blast fungus Magnaporthe grisea.</title>
        <authorList>
            <person name="Dean R.A."/>
            <person name="Talbot N.J."/>
            <person name="Ebbole D.J."/>
            <person name="Farman M.L."/>
            <person name="Mitchell T.K."/>
            <person name="Orbach M.J."/>
            <person name="Thon M."/>
            <person name="Kulkarni R."/>
            <person name="Xu J.R."/>
            <person name="Pan H."/>
            <person name="Read N.D."/>
            <person name="Lee Y.H."/>
            <person name="Carbone I."/>
            <person name="Brown D."/>
            <person name="Oh Y.Y."/>
            <person name="Donofrio N."/>
            <person name="Jeong J.S."/>
            <person name="Soanes D.M."/>
            <person name="Djonovic S."/>
            <person name="Kolomiets E."/>
            <person name="Rehmeyer C."/>
            <person name="Li W."/>
            <person name="Harding M."/>
            <person name="Kim S."/>
            <person name="Lebrun M.H."/>
            <person name="Bohnert H."/>
            <person name="Coughlan S."/>
            <person name="Butler J."/>
            <person name="Calvo S."/>
            <person name="Ma L.J."/>
            <person name="Nicol R."/>
            <person name="Purcell S."/>
            <person name="Nusbaum C."/>
            <person name="Galagan J.E."/>
            <person name="Birren B.W."/>
        </authorList>
    </citation>
    <scope>NUCLEOTIDE SEQUENCE [LARGE SCALE GENOMIC DNA]</scope>
    <source>
        <strain evidence="2">70-15 / ATCC MYA-4617 / FGSC 8958</strain>
    </source>
</reference>
<dbReference type="HOGENOM" id="CLU_1960000_0_0_1"/>
<gene>
    <name evidence="1" type="ORF">MGG_16576</name>
</gene>
<evidence type="ECO:0000313" key="2">
    <source>
        <dbReference type="Proteomes" id="UP000009058"/>
    </source>
</evidence>
<dbReference type="EMBL" id="CM001231">
    <property type="protein sequence ID" value="EHA58544.1"/>
    <property type="molecule type" value="Genomic_DNA"/>
</dbReference>
<dbReference type="Proteomes" id="UP000009058">
    <property type="component" value="Chromosome 1"/>
</dbReference>
<name>G4MLX7_PYRO7</name>
<sequence length="128" mass="14308">MDDIIFDSNPDGAPAGLDERVAQLADPEWADNILVDDDVEQNSTPENTETFTESSQRFWRVDHSTGTYKYKVGKPGRIISQFNCPTYEHVTVTFQKWASPYAAKYTGGINFDLTGRTFHIASGVSPKN</sequence>
<accession>G4MLX7</accession>
<protein>
    <submittedName>
        <fullName evidence="1">Uncharacterized protein</fullName>
    </submittedName>
</protein>
<dbReference type="OrthoDB" id="5243188at2759"/>